<dbReference type="EC" id="2.3.1.222" evidence="3 10"/>
<evidence type="ECO:0000256" key="6">
    <source>
        <dbReference type="ARBA" id="ARBA00022723"/>
    </source>
</evidence>
<dbReference type="InterPro" id="IPR008300">
    <property type="entry name" value="PTAC"/>
</dbReference>
<dbReference type="UniPathway" id="UPA00621"/>
<dbReference type="RefSeq" id="WP_092571080.1">
    <property type="nucleotide sequence ID" value="NZ_FOEN01000004.1"/>
</dbReference>
<comment type="cofactor">
    <cofactor evidence="1">
        <name>Zn(2+)</name>
        <dbReference type="ChEBI" id="CHEBI:29105"/>
    </cofactor>
</comment>
<gene>
    <name evidence="11" type="ORF">SAMN04488558_1043</name>
</gene>
<evidence type="ECO:0000256" key="1">
    <source>
        <dbReference type="ARBA" id="ARBA00001947"/>
    </source>
</evidence>
<dbReference type="GO" id="GO:0016747">
    <property type="term" value="F:acyltransferase activity, transferring groups other than amino-acyl groups"/>
    <property type="evidence" value="ECO:0007669"/>
    <property type="project" value="InterPro"/>
</dbReference>
<protein>
    <recommendedName>
        <fullName evidence="4 10">Phosphate propanoyltransferase</fullName>
        <ecNumber evidence="3 10">2.3.1.222</ecNumber>
    </recommendedName>
</protein>
<evidence type="ECO:0000313" key="11">
    <source>
        <dbReference type="EMBL" id="SEP99320.1"/>
    </source>
</evidence>
<evidence type="ECO:0000256" key="8">
    <source>
        <dbReference type="ARBA" id="ARBA00023315"/>
    </source>
</evidence>
<accession>A0A1H9CDL3</accession>
<sequence>MNVTNIENLAEKVVQRVKEKTGQTFEVEASGRHIHLSEEDLKTLCGENFELNPVKYLSQPGQFVSQLRLTIVGPKGHLNNVVVLGPVRKNSQVEVSLTDGNTLGLKAPIRMSGDIEGTPGITIVNGNKSITIQEGLIVAKRHIHVKTSDKEKLGVTNGEIVKVKVLGKRPLIFDDVVIRIDDDFATYMHIDFDEANACGSSKGTQAYIVRG</sequence>
<evidence type="ECO:0000256" key="10">
    <source>
        <dbReference type="PIRNR" id="PIRNR010130"/>
    </source>
</evidence>
<dbReference type="PANTHER" id="PTHR39453">
    <property type="entry name" value="PHOSPHATE PROPANOYLTRANSFERASE"/>
    <property type="match status" value="1"/>
</dbReference>
<keyword evidence="7" id="KW-0862">Zinc</keyword>
<evidence type="ECO:0000256" key="9">
    <source>
        <dbReference type="ARBA" id="ARBA00047589"/>
    </source>
</evidence>
<evidence type="ECO:0000256" key="5">
    <source>
        <dbReference type="ARBA" id="ARBA00022679"/>
    </source>
</evidence>
<evidence type="ECO:0000256" key="7">
    <source>
        <dbReference type="ARBA" id="ARBA00022833"/>
    </source>
</evidence>
<dbReference type="Pfam" id="PF06130">
    <property type="entry name" value="PTAC"/>
    <property type="match status" value="1"/>
</dbReference>
<keyword evidence="8 10" id="KW-0012">Acyltransferase</keyword>
<name>A0A1H9CDL3_9LACT</name>
<dbReference type="AlphaFoldDB" id="A0A1H9CDL3"/>
<proteinExistence type="inferred from homology"/>
<dbReference type="PANTHER" id="PTHR39453:SF1">
    <property type="entry name" value="PHOSPHATE PROPANOYLTRANSFERASE"/>
    <property type="match status" value="1"/>
</dbReference>
<dbReference type="STRING" id="89093.SAMN04488558_1043"/>
<dbReference type="GO" id="GO:0051144">
    <property type="term" value="P:1,2-propanediol catabolic process"/>
    <property type="evidence" value="ECO:0007669"/>
    <property type="project" value="UniProtKB-UniPathway"/>
</dbReference>
<keyword evidence="6" id="KW-0479">Metal-binding</keyword>
<evidence type="ECO:0000256" key="4">
    <source>
        <dbReference type="ARBA" id="ARBA00020837"/>
    </source>
</evidence>
<dbReference type="GO" id="GO:0046872">
    <property type="term" value="F:metal ion binding"/>
    <property type="evidence" value="ECO:0007669"/>
    <property type="project" value="UniProtKB-KW"/>
</dbReference>
<comment type="pathway">
    <text evidence="10">Polyol metabolism; 1,2-propanediol degradation.</text>
</comment>
<keyword evidence="5 10" id="KW-0808">Transferase</keyword>
<organism evidence="11 12">
    <name type="scientific">Ignavigranum ruoffiae</name>
    <dbReference type="NCBI Taxonomy" id="89093"/>
    <lineage>
        <taxon>Bacteria</taxon>
        <taxon>Bacillati</taxon>
        <taxon>Bacillota</taxon>
        <taxon>Bacilli</taxon>
        <taxon>Lactobacillales</taxon>
        <taxon>Aerococcaceae</taxon>
        <taxon>Ignavigranum</taxon>
    </lineage>
</organism>
<evidence type="ECO:0000313" key="12">
    <source>
        <dbReference type="Proteomes" id="UP000198833"/>
    </source>
</evidence>
<evidence type="ECO:0000256" key="3">
    <source>
        <dbReference type="ARBA" id="ARBA00012206"/>
    </source>
</evidence>
<comment type="similarity">
    <text evidence="2 10">Belongs to the PduL family.</text>
</comment>
<keyword evidence="12" id="KW-1185">Reference proteome</keyword>
<comment type="function">
    <text evidence="10">Involved in 1,2-propanediol (1,2-PD) degradation by catalyzing the conversion of propanoyl-CoA to propanoyl-phosphate.</text>
</comment>
<comment type="catalytic activity">
    <reaction evidence="9 10">
        <text>propanoyl-CoA + phosphate = propanoyl phosphate + CoA</text>
        <dbReference type="Rhea" id="RHEA:28046"/>
        <dbReference type="ChEBI" id="CHEBI:43474"/>
        <dbReference type="ChEBI" id="CHEBI:57287"/>
        <dbReference type="ChEBI" id="CHEBI:57392"/>
        <dbReference type="ChEBI" id="CHEBI:58933"/>
        <dbReference type="EC" id="2.3.1.222"/>
    </reaction>
</comment>
<evidence type="ECO:0000256" key="2">
    <source>
        <dbReference type="ARBA" id="ARBA00007342"/>
    </source>
</evidence>
<dbReference type="PIRSF" id="PIRSF010130">
    <property type="entry name" value="PduL"/>
    <property type="match status" value="1"/>
</dbReference>
<reference evidence="11 12" key="1">
    <citation type="submission" date="2016-10" db="EMBL/GenBank/DDBJ databases">
        <authorList>
            <person name="de Groot N.N."/>
        </authorList>
    </citation>
    <scope>NUCLEOTIDE SEQUENCE [LARGE SCALE GENOMIC DNA]</scope>
    <source>
        <strain evidence="11 12">DSM 15695</strain>
    </source>
</reference>
<dbReference type="EMBL" id="FOEN01000004">
    <property type="protein sequence ID" value="SEP99320.1"/>
    <property type="molecule type" value="Genomic_DNA"/>
</dbReference>
<dbReference type="NCBIfam" id="NF040837">
    <property type="entry name" value="BMC_EutD_Gpos"/>
    <property type="match status" value="1"/>
</dbReference>
<dbReference type="OrthoDB" id="9784365at2"/>
<dbReference type="NCBIfam" id="NF011652">
    <property type="entry name" value="PRK15070.1"/>
    <property type="match status" value="1"/>
</dbReference>
<dbReference type="Proteomes" id="UP000198833">
    <property type="component" value="Unassembled WGS sequence"/>
</dbReference>